<keyword evidence="4" id="KW-1185">Reference proteome</keyword>
<dbReference type="InterPro" id="IPR036662">
    <property type="entry name" value="PTS_EIIA_man-typ_sf"/>
</dbReference>
<dbReference type="PANTHER" id="PTHR33799:SF1">
    <property type="entry name" value="PTS SYSTEM MANNOSE-SPECIFIC EIIAB COMPONENT-RELATED"/>
    <property type="match status" value="1"/>
</dbReference>
<dbReference type="SUPFAM" id="SSF53062">
    <property type="entry name" value="PTS system fructose IIA component-like"/>
    <property type="match status" value="1"/>
</dbReference>
<dbReference type="AlphaFoldDB" id="A0A6H2H533"/>
<protein>
    <submittedName>
        <fullName evidence="3">PTS system mannose-specific EIIAB component</fullName>
        <ecNumber evidence="3">2.7.1.191</ecNumber>
    </submittedName>
</protein>
<dbReference type="InterPro" id="IPR051471">
    <property type="entry name" value="Bacterial_PTS_sugar_comp"/>
</dbReference>
<dbReference type="PROSITE" id="PS51096">
    <property type="entry name" value="PTS_EIIA_TYPE_4"/>
    <property type="match status" value="1"/>
</dbReference>
<proteinExistence type="predicted"/>
<dbReference type="Gene3D" id="3.40.50.510">
    <property type="entry name" value="Phosphotransferase system, mannose-type IIA component"/>
    <property type="match status" value="1"/>
</dbReference>
<organism evidence="3 4">
    <name type="scientific">Polaromonas vacuolata</name>
    <dbReference type="NCBI Taxonomy" id="37448"/>
    <lineage>
        <taxon>Bacteria</taxon>
        <taxon>Pseudomonadati</taxon>
        <taxon>Pseudomonadota</taxon>
        <taxon>Betaproteobacteria</taxon>
        <taxon>Burkholderiales</taxon>
        <taxon>Comamonadaceae</taxon>
        <taxon>Polaromonas</taxon>
    </lineage>
</organism>
<dbReference type="GO" id="GO:0016020">
    <property type="term" value="C:membrane"/>
    <property type="evidence" value="ECO:0007669"/>
    <property type="project" value="InterPro"/>
</dbReference>
<keyword evidence="1 3" id="KW-0808">Transferase</keyword>
<dbReference type="PANTHER" id="PTHR33799">
    <property type="entry name" value="PTS PERMEASE-RELATED-RELATED"/>
    <property type="match status" value="1"/>
</dbReference>
<evidence type="ECO:0000256" key="1">
    <source>
        <dbReference type="ARBA" id="ARBA00022679"/>
    </source>
</evidence>
<evidence type="ECO:0000313" key="3">
    <source>
        <dbReference type="EMBL" id="QJC54913.1"/>
    </source>
</evidence>
<sequence length="158" mass="17237">MDGLKVDNHQIMNGIFIIAHAPLASALRQCVLHVFPDKPEGIIALDVQPNMPPEETLAQARILLSQLGTARTLLLVDVFGATPCNVAQKLADGINTKLITGINLPMLLRTVCYRHEPLEALVSRALIGATQGVMQVAVTAPQNQARKNNDQEQHEHQQ</sequence>
<dbReference type="GO" id="GO:0016740">
    <property type="term" value="F:transferase activity"/>
    <property type="evidence" value="ECO:0007669"/>
    <property type="project" value="UniProtKB-KW"/>
</dbReference>
<accession>A0A6H2H533</accession>
<dbReference type="EMBL" id="CP051461">
    <property type="protein sequence ID" value="QJC54913.1"/>
    <property type="molecule type" value="Genomic_DNA"/>
</dbReference>
<reference evidence="3 4" key="1">
    <citation type="submission" date="2020-04" db="EMBL/GenBank/DDBJ databases">
        <title>Complete genome of a Psychrophilic, Marine, Gas Vacuolate Bacterium Polaromonas vacuolata KCTC 22033T.</title>
        <authorList>
            <person name="Hwang K."/>
            <person name="Kim K.M."/>
        </authorList>
    </citation>
    <scope>NUCLEOTIDE SEQUENCE [LARGE SCALE GENOMIC DNA]</scope>
    <source>
        <strain evidence="3 4">KCTC 22033</strain>
    </source>
</reference>
<evidence type="ECO:0000259" key="2">
    <source>
        <dbReference type="PROSITE" id="PS51096"/>
    </source>
</evidence>
<gene>
    <name evidence="3" type="primary">manX</name>
    <name evidence="3" type="ORF">HC248_00175</name>
</gene>
<dbReference type="KEGG" id="pvac:HC248_00175"/>
<dbReference type="Pfam" id="PF03610">
    <property type="entry name" value="EIIA-man"/>
    <property type="match status" value="1"/>
</dbReference>
<feature type="domain" description="PTS EIIA type-4" evidence="2">
    <location>
        <begin position="12"/>
        <end position="133"/>
    </location>
</feature>
<dbReference type="EC" id="2.7.1.191" evidence="3"/>
<dbReference type="GO" id="GO:0009401">
    <property type="term" value="P:phosphoenolpyruvate-dependent sugar phosphotransferase system"/>
    <property type="evidence" value="ECO:0007669"/>
    <property type="project" value="InterPro"/>
</dbReference>
<name>A0A6H2H533_9BURK</name>
<dbReference type="InterPro" id="IPR004701">
    <property type="entry name" value="PTS_EIIA_man-typ"/>
</dbReference>
<dbReference type="Proteomes" id="UP000502041">
    <property type="component" value="Chromosome"/>
</dbReference>
<evidence type="ECO:0000313" key="4">
    <source>
        <dbReference type="Proteomes" id="UP000502041"/>
    </source>
</evidence>